<name>A0A498KFW7_MALDO</name>
<reference evidence="1 2" key="1">
    <citation type="submission" date="2018-10" db="EMBL/GenBank/DDBJ databases">
        <title>A high-quality apple genome assembly.</title>
        <authorList>
            <person name="Hu J."/>
        </authorList>
    </citation>
    <scope>NUCLEOTIDE SEQUENCE [LARGE SCALE GENOMIC DNA]</scope>
    <source>
        <strain evidence="2">cv. HFTH1</strain>
        <tissue evidence="1">Young leaf</tissue>
    </source>
</reference>
<proteinExistence type="predicted"/>
<accession>A0A498KFW7</accession>
<dbReference type="AlphaFoldDB" id="A0A498KFW7"/>
<sequence length="70" mass="7939">MKRSGMRRSVQRLVRLKRVERVNSCSVSPPETTRSTSVEDKIITSPSPSSLFSSESIFVSFRFHPIPNNT</sequence>
<evidence type="ECO:0000313" key="2">
    <source>
        <dbReference type="Proteomes" id="UP000290289"/>
    </source>
</evidence>
<dbReference type="EMBL" id="RDQH01000328">
    <property type="protein sequence ID" value="RXI06287.1"/>
    <property type="molecule type" value="Genomic_DNA"/>
</dbReference>
<protein>
    <submittedName>
        <fullName evidence="1">Uncharacterized protein</fullName>
    </submittedName>
</protein>
<organism evidence="1 2">
    <name type="scientific">Malus domestica</name>
    <name type="common">Apple</name>
    <name type="synonym">Pyrus malus</name>
    <dbReference type="NCBI Taxonomy" id="3750"/>
    <lineage>
        <taxon>Eukaryota</taxon>
        <taxon>Viridiplantae</taxon>
        <taxon>Streptophyta</taxon>
        <taxon>Embryophyta</taxon>
        <taxon>Tracheophyta</taxon>
        <taxon>Spermatophyta</taxon>
        <taxon>Magnoliopsida</taxon>
        <taxon>eudicotyledons</taxon>
        <taxon>Gunneridae</taxon>
        <taxon>Pentapetalae</taxon>
        <taxon>rosids</taxon>
        <taxon>fabids</taxon>
        <taxon>Rosales</taxon>
        <taxon>Rosaceae</taxon>
        <taxon>Amygdaloideae</taxon>
        <taxon>Maleae</taxon>
        <taxon>Malus</taxon>
    </lineage>
</organism>
<dbReference type="Proteomes" id="UP000290289">
    <property type="component" value="Chromosome 2"/>
</dbReference>
<keyword evidence="2" id="KW-1185">Reference proteome</keyword>
<evidence type="ECO:0000313" key="1">
    <source>
        <dbReference type="EMBL" id="RXI06287.1"/>
    </source>
</evidence>
<gene>
    <name evidence="1" type="ORF">DVH24_018329</name>
</gene>
<comment type="caution">
    <text evidence="1">The sequence shown here is derived from an EMBL/GenBank/DDBJ whole genome shotgun (WGS) entry which is preliminary data.</text>
</comment>